<reference evidence="1 2" key="1">
    <citation type="journal article" date="2014" name="Appl. Microbiol. Biotechnol.">
        <title>Transformable facultative thermophile Geobacillus stearothermophilus NUB3621 as a host strain for metabolic engineering.</title>
        <authorList>
            <person name="Blanchard K."/>
            <person name="Robic S."/>
            <person name="Matsumura I."/>
        </authorList>
    </citation>
    <scope>NUCLEOTIDE SEQUENCE [LARGE SCALE GENOMIC DNA]</scope>
    <source>
        <strain evidence="1 2">NUB3621</strain>
    </source>
</reference>
<dbReference type="AlphaFoldDB" id="A0ABC9VAY0"/>
<dbReference type="Proteomes" id="UP000023566">
    <property type="component" value="Chromosome"/>
</dbReference>
<dbReference type="EMBL" id="AOTZ01000009">
    <property type="protein sequence ID" value="EZP75203.1"/>
    <property type="molecule type" value="Genomic_DNA"/>
</dbReference>
<proteinExistence type="predicted"/>
<dbReference type="RefSeq" id="WP_088124218.1">
    <property type="nucleotide sequence ID" value="NZ_CM002692.1"/>
</dbReference>
<protein>
    <recommendedName>
        <fullName evidence="3">Group-specific protein</fullName>
    </recommendedName>
</protein>
<organism evidence="1 2">
    <name type="scientific">Parageobacillus genomosp. 1</name>
    <dbReference type="NCBI Taxonomy" id="1295642"/>
    <lineage>
        <taxon>Bacteria</taxon>
        <taxon>Bacillati</taxon>
        <taxon>Bacillota</taxon>
        <taxon>Bacilli</taxon>
        <taxon>Bacillales</taxon>
        <taxon>Anoxybacillaceae</taxon>
        <taxon>Parageobacillus</taxon>
    </lineage>
</organism>
<evidence type="ECO:0008006" key="3">
    <source>
        <dbReference type="Google" id="ProtNLM"/>
    </source>
</evidence>
<evidence type="ECO:0000313" key="1">
    <source>
        <dbReference type="EMBL" id="EZP75203.1"/>
    </source>
</evidence>
<name>A0ABC9VAY0_9BACL</name>
<accession>A0ABC9VAY0</accession>
<gene>
    <name evidence="1" type="ORF">H839_16923</name>
</gene>
<keyword evidence="2" id="KW-1185">Reference proteome</keyword>
<sequence length="111" mass="13091">MHYYYPTPYQMPYYPQQQMGAYPQYQQFPQYPQSEMIAHQQIKQPLYPQLKDQTLNTIAPFVQYGLKEAKDTSFAHALQEVAAMTYLIGKGFDPQTAYAIVESWELNETFY</sequence>
<comment type="caution">
    <text evidence="1">The sequence shown here is derived from an EMBL/GenBank/DDBJ whole genome shotgun (WGS) entry which is preliminary data.</text>
</comment>
<evidence type="ECO:0000313" key="2">
    <source>
        <dbReference type="Proteomes" id="UP000023566"/>
    </source>
</evidence>